<organism evidence="2 3">
    <name type="scientific">Brevundimonas alba</name>
    <dbReference type="NCBI Taxonomy" id="74314"/>
    <lineage>
        <taxon>Bacteria</taxon>
        <taxon>Pseudomonadati</taxon>
        <taxon>Pseudomonadota</taxon>
        <taxon>Alphaproteobacteria</taxon>
        <taxon>Caulobacterales</taxon>
        <taxon>Caulobacteraceae</taxon>
        <taxon>Brevundimonas</taxon>
    </lineage>
</organism>
<gene>
    <name evidence="2" type="ORF">GGQ87_002871</name>
</gene>
<dbReference type="RefSeq" id="WP_168048881.1">
    <property type="nucleotide sequence ID" value="NZ_JAATJM010000002.1"/>
</dbReference>
<evidence type="ECO:0000313" key="3">
    <source>
        <dbReference type="Proteomes" id="UP000587415"/>
    </source>
</evidence>
<dbReference type="SUPFAM" id="SSF52821">
    <property type="entry name" value="Rhodanese/Cell cycle control phosphatase"/>
    <property type="match status" value="1"/>
</dbReference>
<dbReference type="Pfam" id="PF04273">
    <property type="entry name" value="BLH_phosphatase"/>
    <property type="match status" value="1"/>
</dbReference>
<dbReference type="InterPro" id="IPR005939">
    <property type="entry name" value="BLH_phosphatase-like"/>
</dbReference>
<sequence>MSDPIAFLRPLSPQVSVTGQVSPTDMAGLHAAGFTWLVNHRPDGEEPGQPDAAEIARAAEAAGLQAVHAPARGLPDAGVVAATRDVLDAMGPDDRAVFFCRSGMRSAAAWAMARRQMGIEADELRDAAAVAGYDLGGVPL</sequence>
<dbReference type="InterPro" id="IPR029021">
    <property type="entry name" value="Prot-tyrosine_phosphatase-like"/>
</dbReference>
<feature type="domain" description="Rhodanese" evidence="1">
    <location>
        <begin position="84"/>
        <end position="120"/>
    </location>
</feature>
<dbReference type="NCBIfam" id="TIGR01244">
    <property type="entry name" value="TIGR01244 family sulfur transferase"/>
    <property type="match status" value="1"/>
</dbReference>
<evidence type="ECO:0000313" key="2">
    <source>
        <dbReference type="EMBL" id="NJC42576.1"/>
    </source>
</evidence>
<dbReference type="EMBL" id="JAATJM010000002">
    <property type="protein sequence ID" value="NJC42576.1"/>
    <property type="molecule type" value="Genomic_DNA"/>
</dbReference>
<dbReference type="PROSITE" id="PS50206">
    <property type="entry name" value="RHODANESE_3"/>
    <property type="match status" value="1"/>
</dbReference>
<name>A0A7X6BQF8_9CAUL</name>
<evidence type="ECO:0000259" key="1">
    <source>
        <dbReference type="PROSITE" id="PS50206"/>
    </source>
</evidence>
<comment type="caution">
    <text evidence="2">The sequence shown here is derived from an EMBL/GenBank/DDBJ whole genome shotgun (WGS) entry which is preliminary data.</text>
</comment>
<protein>
    <submittedName>
        <fullName evidence="2">Uncharacterized protein (TIGR01244 family)</fullName>
    </submittedName>
</protein>
<dbReference type="GO" id="GO:0016787">
    <property type="term" value="F:hydrolase activity"/>
    <property type="evidence" value="ECO:0007669"/>
    <property type="project" value="InterPro"/>
</dbReference>
<keyword evidence="3" id="KW-1185">Reference proteome</keyword>
<dbReference type="Gene3D" id="3.90.190.10">
    <property type="entry name" value="Protein tyrosine phosphatase superfamily"/>
    <property type="match status" value="1"/>
</dbReference>
<reference evidence="2 3" key="1">
    <citation type="submission" date="2020-03" db="EMBL/GenBank/DDBJ databases">
        <title>Genomic Encyclopedia of Type Strains, Phase IV (KMG-IV): sequencing the most valuable type-strain genomes for metagenomic binning, comparative biology and taxonomic classification.</title>
        <authorList>
            <person name="Goeker M."/>
        </authorList>
    </citation>
    <scope>NUCLEOTIDE SEQUENCE [LARGE SCALE GENOMIC DNA]</scope>
    <source>
        <strain evidence="2 3">DSM 4736</strain>
    </source>
</reference>
<dbReference type="Proteomes" id="UP000587415">
    <property type="component" value="Unassembled WGS sequence"/>
</dbReference>
<dbReference type="InterPro" id="IPR036873">
    <property type="entry name" value="Rhodanese-like_dom_sf"/>
</dbReference>
<dbReference type="AlphaFoldDB" id="A0A7X6BQF8"/>
<accession>A0A7X6BQF8</accession>
<dbReference type="InterPro" id="IPR001763">
    <property type="entry name" value="Rhodanese-like_dom"/>
</dbReference>
<proteinExistence type="predicted"/>